<gene>
    <name evidence="1" type="ORF">ADM90_22495</name>
</gene>
<dbReference type="OrthoDB" id="296109at186817"/>
<name>A0A0N0UVY7_9BACI</name>
<reference evidence="1 2" key="1">
    <citation type="submission" date="2015-07" db="EMBL/GenBank/DDBJ databases">
        <title>Genome sequencing project for genomic taxonomy and phylogenomics of Bacillus-like bacteria.</title>
        <authorList>
            <person name="Liu B."/>
            <person name="Wang J."/>
            <person name="Zhu Y."/>
            <person name="Liu G."/>
            <person name="Chen Q."/>
            <person name="Chen Z."/>
            <person name="Che J."/>
            <person name="Ge C."/>
            <person name="Shi H."/>
            <person name="Pan Z."/>
            <person name="Liu X."/>
        </authorList>
    </citation>
    <scope>NUCLEOTIDE SEQUENCE [LARGE SCALE GENOMIC DNA]</scope>
    <source>
        <strain evidence="1 2">DSM 54</strain>
    </source>
</reference>
<evidence type="ECO:0000313" key="1">
    <source>
        <dbReference type="EMBL" id="KOY79985.1"/>
    </source>
</evidence>
<sequence>MKEKAVSATNVVEQLIACENNELKELENEYSIEGGARSIATYEASTFGLSIKISEDGGITIYKRRKLIFKL</sequence>
<accession>A0A0N0UVY7</accession>
<dbReference type="EMBL" id="LGCI01000014">
    <property type="protein sequence ID" value="KOY79985.1"/>
    <property type="molecule type" value="Genomic_DNA"/>
</dbReference>
<keyword evidence="2" id="KW-1185">Reference proteome</keyword>
<dbReference type="Proteomes" id="UP000037977">
    <property type="component" value="Unassembled WGS sequence"/>
</dbReference>
<protein>
    <submittedName>
        <fullName evidence="1">Uncharacterized protein</fullName>
    </submittedName>
</protein>
<comment type="caution">
    <text evidence="1">The sequence shown here is derived from an EMBL/GenBank/DDBJ whole genome shotgun (WGS) entry which is preliminary data.</text>
</comment>
<evidence type="ECO:0000313" key="2">
    <source>
        <dbReference type="Proteomes" id="UP000037977"/>
    </source>
</evidence>
<organism evidence="1 2">
    <name type="scientific">Lysinibacillus macroides</name>
    <dbReference type="NCBI Taxonomy" id="33935"/>
    <lineage>
        <taxon>Bacteria</taxon>
        <taxon>Bacillati</taxon>
        <taxon>Bacillota</taxon>
        <taxon>Bacilli</taxon>
        <taxon>Bacillales</taxon>
        <taxon>Bacillaceae</taxon>
        <taxon>Lysinibacillus</taxon>
    </lineage>
</organism>
<dbReference type="AlphaFoldDB" id="A0A0N0UVY7"/>
<dbReference type="RefSeq" id="WP_053997089.1">
    <property type="nucleotide sequence ID" value="NZ_CP065643.1"/>
</dbReference>
<proteinExistence type="predicted"/>